<keyword evidence="3" id="KW-1185">Reference proteome</keyword>
<accession>A0A162FVP3</accession>
<dbReference type="Proteomes" id="UP000076717">
    <property type="component" value="Unassembled WGS sequence"/>
</dbReference>
<dbReference type="AlphaFoldDB" id="A0A162FVP3"/>
<evidence type="ECO:0000313" key="2">
    <source>
        <dbReference type="EMBL" id="KZX20240.1"/>
    </source>
</evidence>
<feature type="region of interest" description="Disordered" evidence="1">
    <location>
        <begin position="1"/>
        <end position="22"/>
    </location>
</feature>
<reference evidence="2 3" key="1">
    <citation type="submission" date="2015-08" db="EMBL/GenBank/DDBJ databases">
        <title>Draft Genome Sequence of Rathayibacter sp. Strain VKM Ac-2596 Isolated from Leaf Gall Induced by Plant-Parasitic Nematodes.</title>
        <authorList>
            <person name="Vasilenko O.V."/>
            <person name="Starodumova I.P."/>
            <person name="Tarlachkov S.V."/>
            <person name="Dorofeeva L.V."/>
            <person name="Evtushenko L.I."/>
        </authorList>
    </citation>
    <scope>NUCLEOTIDE SEQUENCE [LARGE SCALE GENOMIC DNA]</scope>
    <source>
        <strain evidence="2 3">VKM Ac-2596</strain>
    </source>
</reference>
<protein>
    <submittedName>
        <fullName evidence="2">Uncharacterized protein</fullName>
    </submittedName>
</protein>
<evidence type="ECO:0000256" key="1">
    <source>
        <dbReference type="SAM" id="MobiDB-lite"/>
    </source>
</evidence>
<proteinExistence type="predicted"/>
<dbReference type="EMBL" id="LIIN01000119">
    <property type="protein sequence ID" value="KZX20240.1"/>
    <property type="molecule type" value="Genomic_DNA"/>
</dbReference>
<comment type="caution">
    <text evidence="2">The sequence shown here is derived from an EMBL/GenBank/DDBJ whole genome shotgun (WGS) entry which is preliminary data.</text>
</comment>
<organism evidence="2 3">
    <name type="scientific">Rathayibacter tanaceti</name>
    <dbReference type="NCBI Taxonomy" id="1671680"/>
    <lineage>
        <taxon>Bacteria</taxon>
        <taxon>Bacillati</taxon>
        <taxon>Actinomycetota</taxon>
        <taxon>Actinomycetes</taxon>
        <taxon>Micrococcales</taxon>
        <taxon>Microbacteriaceae</taxon>
        <taxon>Rathayibacter</taxon>
    </lineage>
</organism>
<name>A0A162FVP3_9MICO</name>
<sequence length="53" mass="5532">MTTVPRLADHVSTEPPAGVGRPVESALRVDGAPLARTEPDASALRRAITVVRA</sequence>
<evidence type="ECO:0000313" key="3">
    <source>
        <dbReference type="Proteomes" id="UP000076717"/>
    </source>
</evidence>
<gene>
    <name evidence="2" type="ORF">ACH61_02647</name>
</gene>